<dbReference type="CDD" id="cd07067">
    <property type="entry name" value="HP_PGM_like"/>
    <property type="match status" value="1"/>
</dbReference>
<gene>
    <name evidence="2" type="ORF">Glove_487g16</name>
</gene>
<dbReference type="AlphaFoldDB" id="A0A397GL40"/>
<dbReference type="PANTHER" id="PTHR16469:SF27">
    <property type="entry name" value="UBIQUITIN-ASSOCIATED AND SH3 DOMAIN-CONTAINING BA-RELATED"/>
    <property type="match status" value="1"/>
</dbReference>
<evidence type="ECO:0000256" key="1">
    <source>
        <dbReference type="SAM" id="MobiDB-lite"/>
    </source>
</evidence>
<proteinExistence type="predicted"/>
<evidence type="ECO:0000313" key="3">
    <source>
        <dbReference type="Proteomes" id="UP000266861"/>
    </source>
</evidence>
<protein>
    <recommendedName>
        <fullName evidence="4">Phosphoglycerate mutase-like protein</fullName>
    </recommendedName>
</protein>
<dbReference type="InterPro" id="IPR013078">
    <property type="entry name" value="His_Pase_superF_clade-1"/>
</dbReference>
<organism evidence="2 3">
    <name type="scientific">Diversispora epigaea</name>
    <dbReference type="NCBI Taxonomy" id="1348612"/>
    <lineage>
        <taxon>Eukaryota</taxon>
        <taxon>Fungi</taxon>
        <taxon>Fungi incertae sedis</taxon>
        <taxon>Mucoromycota</taxon>
        <taxon>Glomeromycotina</taxon>
        <taxon>Glomeromycetes</taxon>
        <taxon>Diversisporales</taxon>
        <taxon>Diversisporaceae</taxon>
        <taxon>Diversispora</taxon>
    </lineage>
</organism>
<dbReference type="InterPro" id="IPR051710">
    <property type="entry name" value="Phosphatase_SH3-domain"/>
</dbReference>
<reference evidence="2 3" key="1">
    <citation type="submission" date="2018-08" db="EMBL/GenBank/DDBJ databases">
        <title>Genome and evolution of the arbuscular mycorrhizal fungus Diversispora epigaea (formerly Glomus versiforme) and its bacterial endosymbionts.</title>
        <authorList>
            <person name="Sun X."/>
            <person name="Fei Z."/>
            <person name="Harrison M."/>
        </authorList>
    </citation>
    <scope>NUCLEOTIDE SEQUENCE [LARGE SCALE GENOMIC DNA]</scope>
    <source>
        <strain evidence="2 3">IT104</strain>
    </source>
</reference>
<dbReference type="Proteomes" id="UP000266861">
    <property type="component" value="Unassembled WGS sequence"/>
</dbReference>
<accession>A0A397GL40</accession>
<dbReference type="Pfam" id="PF00300">
    <property type="entry name" value="His_Phos_1"/>
    <property type="match status" value="1"/>
</dbReference>
<dbReference type="OrthoDB" id="433124at2759"/>
<name>A0A397GL40_9GLOM</name>
<dbReference type="PANTHER" id="PTHR16469">
    <property type="entry name" value="UBIQUITIN-ASSOCIATED AND SH3 DOMAIN-CONTAINING BA-RELATED"/>
    <property type="match status" value="1"/>
</dbReference>
<dbReference type="EMBL" id="PQFF01000425">
    <property type="protein sequence ID" value="RHZ50959.1"/>
    <property type="molecule type" value="Genomic_DNA"/>
</dbReference>
<dbReference type="SMART" id="SM00855">
    <property type="entry name" value="PGAM"/>
    <property type="match status" value="1"/>
</dbReference>
<keyword evidence="3" id="KW-1185">Reference proteome</keyword>
<dbReference type="Gene3D" id="3.40.50.1240">
    <property type="entry name" value="Phosphoglycerate mutase-like"/>
    <property type="match status" value="1"/>
</dbReference>
<evidence type="ECO:0000313" key="2">
    <source>
        <dbReference type="EMBL" id="RHZ50959.1"/>
    </source>
</evidence>
<dbReference type="STRING" id="1348612.A0A397GL40"/>
<sequence>MSVTLYITRHGERMDHVEPSFAYTSPTPYDPPLTPRGKKQAKKTGSYIHNIHLETIVKDVERQRKVEYLIYTSPFLRTVETAIGIAEGINSSDKDLPAKSIQIKLEPALSEWHTAAYYANAVPNSIITSRVEELHRLNQDAQQQSFFEVDWGYKRVFTELPEYPEGIYEVMNRCGLALKQLTTPFIEDLQKDKTKDVVLIFVTHGWCFNVIQEACSKASTWMEAGFCAVSRARWAQKGSPEESKIPEIKVNHTDEEIKIKANRKNEIDHSSPYGRWLIDVTANTSHLKEI</sequence>
<comment type="caution">
    <text evidence="2">The sequence shown here is derived from an EMBL/GenBank/DDBJ whole genome shotgun (WGS) entry which is preliminary data.</text>
</comment>
<dbReference type="SUPFAM" id="SSF53254">
    <property type="entry name" value="Phosphoglycerate mutase-like"/>
    <property type="match status" value="1"/>
</dbReference>
<dbReference type="InterPro" id="IPR029033">
    <property type="entry name" value="His_PPase_superfam"/>
</dbReference>
<evidence type="ECO:0008006" key="4">
    <source>
        <dbReference type="Google" id="ProtNLM"/>
    </source>
</evidence>
<feature type="region of interest" description="Disordered" evidence="1">
    <location>
        <begin position="21"/>
        <end position="43"/>
    </location>
</feature>